<comment type="caution">
    <text evidence="2">The sequence shown here is derived from an EMBL/GenBank/DDBJ whole genome shotgun (WGS) entry which is preliminary data.</text>
</comment>
<reference evidence="2 3" key="1">
    <citation type="submission" date="2023-07" db="EMBL/GenBank/DDBJ databases">
        <title>Sequencing the genomes of 1000 actinobacteria strains.</title>
        <authorList>
            <person name="Klenk H.-P."/>
        </authorList>
    </citation>
    <scope>NUCLEOTIDE SEQUENCE [LARGE SCALE GENOMIC DNA]</scope>
    <source>
        <strain evidence="2 3">DSM 44711</strain>
    </source>
</reference>
<accession>A0AAE3ZRI7</accession>
<dbReference type="Pfam" id="PF12728">
    <property type="entry name" value="HTH_17"/>
    <property type="match status" value="1"/>
</dbReference>
<dbReference type="EMBL" id="JAVDYC010000001">
    <property type="protein sequence ID" value="MDR7323465.1"/>
    <property type="molecule type" value="Genomic_DNA"/>
</dbReference>
<proteinExistence type="predicted"/>
<protein>
    <submittedName>
        <fullName evidence="2">DNA-binding transcriptional regulator AlpA</fullName>
    </submittedName>
</protein>
<evidence type="ECO:0000313" key="2">
    <source>
        <dbReference type="EMBL" id="MDR7323465.1"/>
    </source>
</evidence>
<sequence length="70" mass="8083">MKTKEMTGGLDRKLLSVPEVLTELVVPRSTFYKWRRLGIAPRCIKLPNGEVRIRRADLDAWLCQREDNAA</sequence>
<keyword evidence="3" id="KW-1185">Reference proteome</keyword>
<dbReference type="Proteomes" id="UP001183629">
    <property type="component" value="Unassembled WGS sequence"/>
</dbReference>
<evidence type="ECO:0000259" key="1">
    <source>
        <dbReference type="Pfam" id="PF12728"/>
    </source>
</evidence>
<dbReference type="RefSeq" id="WP_310415398.1">
    <property type="nucleotide sequence ID" value="NZ_JAVDYC010000001.1"/>
</dbReference>
<dbReference type="InterPro" id="IPR009061">
    <property type="entry name" value="DNA-bd_dom_put_sf"/>
</dbReference>
<dbReference type="AlphaFoldDB" id="A0AAE3ZRI7"/>
<keyword evidence="2" id="KW-0238">DNA-binding</keyword>
<gene>
    <name evidence="2" type="ORF">J2S44_003715</name>
</gene>
<name>A0AAE3ZRI7_9ACTN</name>
<feature type="domain" description="Helix-turn-helix" evidence="1">
    <location>
        <begin position="14"/>
        <end position="65"/>
    </location>
</feature>
<dbReference type="InterPro" id="IPR041657">
    <property type="entry name" value="HTH_17"/>
</dbReference>
<dbReference type="SUPFAM" id="SSF46955">
    <property type="entry name" value="Putative DNA-binding domain"/>
    <property type="match status" value="1"/>
</dbReference>
<organism evidence="2 3">
    <name type="scientific">Catenuloplanes niger</name>
    <dbReference type="NCBI Taxonomy" id="587534"/>
    <lineage>
        <taxon>Bacteria</taxon>
        <taxon>Bacillati</taxon>
        <taxon>Actinomycetota</taxon>
        <taxon>Actinomycetes</taxon>
        <taxon>Micromonosporales</taxon>
        <taxon>Micromonosporaceae</taxon>
        <taxon>Catenuloplanes</taxon>
    </lineage>
</organism>
<dbReference type="GO" id="GO:0003677">
    <property type="term" value="F:DNA binding"/>
    <property type="evidence" value="ECO:0007669"/>
    <property type="project" value="UniProtKB-KW"/>
</dbReference>
<evidence type="ECO:0000313" key="3">
    <source>
        <dbReference type="Proteomes" id="UP001183629"/>
    </source>
</evidence>